<dbReference type="Gene3D" id="1.10.443.10">
    <property type="entry name" value="Intergrase catalytic core"/>
    <property type="match status" value="1"/>
</dbReference>
<dbReference type="GO" id="GO:0006310">
    <property type="term" value="P:DNA recombination"/>
    <property type="evidence" value="ECO:0007669"/>
    <property type="project" value="UniProtKB-KW"/>
</dbReference>
<gene>
    <name evidence="4" type="ORF">B9Z07_25830</name>
</gene>
<evidence type="ECO:0000256" key="1">
    <source>
        <dbReference type="ARBA" id="ARBA00023172"/>
    </source>
</evidence>
<protein>
    <recommendedName>
        <fullName evidence="3">Tyr recombinase domain-containing protein</fullName>
    </recommendedName>
</protein>
<feature type="domain" description="Tyr recombinase" evidence="3">
    <location>
        <begin position="1"/>
        <end position="220"/>
    </location>
</feature>
<accession>A0AAD0J534</accession>
<evidence type="ECO:0000313" key="5">
    <source>
        <dbReference type="Proteomes" id="UP000244809"/>
    </source>
</evidence>
<name>A0AAD0J534_9BURK</name>
<dbReference type="PROSITE" id="PS51898">
    <property type="entry name" value="TYR_RECOMBINASE"/>
    <property type="match status" value="1"/>
</dbReference>
<dbReference type="GO" id="GO:0015074">
    <property type="term" value="P:DNA integration"/>
    <property type="evidence" value="ECO:0007669"/>
    <property type="project" value="InterPro"/>
</dbReference>
<evidence type="ECO:0000256" key="2">
    <source>
        <dbReference type="SAM" id="MobiDB-lite"/>
    </source>
</evidence>
<dbReference type="AlphaFoldDB" id="A0AAD0J534"/>
<sequence>MFSGSVDMVRLASGSMTRKQVCGTGGTRKANIDRPPVPAISNPTGRMRSSRMGPPELHRLVPRTRYGRRGGMYAGFKGMTFHLDSGPDATSFGNEAIWIDPRIGVYFLKCFKTYMEEHFHGRPKRWPFHPWLYIHLDTARFGLPMSLPAVKKAWSRSMKRLGLESLHLGPHSLRHLAGFYCANVLRHPIETTQVLLRHARVESTQIYYHLTNDTVRQAVVESVAQQHDIPSSDMPYRGEHISLDLPSHWTRIT</sequence>
<dbReference type="InterPro" id="IPR011010">
    <property type="entry name" value="DNA_brk_join_enz"/>
</dbReference>
<evidence type="ECO:0000259" key="3">
    <source>
        <dbReference type="PROSITE" id="PS51898"/>
    </source>
</evidence>
<dbReference type="GO" id="GO:0003677">
    <property type="term" value="F:DNA binding"/>
    <property type="evidence" value="ECO:0007669"/>
    <property type="project" value="InterPro"/>
</dbReference>
<dbReference type="InterPro" id="IPR013762">
    <property type="entry name" value="Integrase-like_cat_sf"/>
</dbReference>
<feature type="region of interest" description="Disordered" evidence="2">
    <location>
        <begin position="19"/>
        <end position="57"/>
    </location>
</feature>
<keyword evidence="1" id="KW-0233">DNA recombination</keyword>
<reference evidence="4 5" key="1">
    <citation type="submission" date="2017-04" db="EMBL/GenBank/DDBJ databases">
        <title>Complete genome sequence of Burkholderia cenocepacia PC184 Midwest clone.</title>
        <authorList>
            <person name="Mulks M.H."/>
            <person name="Cooper V.S."/>
        </authorList>
    </citation>
    <scope>NUCLEOTIDE SEQUENCE [LARGE SCALE GENOMIC DNA]</scope>
    <source>
        <strain evidence="4 5">PC184 Mulks</strain>
    </source>
</reference>
<evidence type="ECO:0000313" key="4">
    <source>
        <dbReference type="EMBL" id="AWG32161.1"/>
    </source>
</evidence>
<dbReference type="SUPFAM" id="SSF56349">
    <property type="entry name" value="DNA breaking-rejoining enzymes"/>
    <property type="match status" value="1"/>
</dbReference>
<dbReference type="Proteomes" id="UP000244809">
    <property type="component" value="Chromosome 3"/>
</dbReference>
<dbReference type="Pfam" id="PF00589">
    <property type="entry name" value="Phage_integrase"/>
    <property type="match status" value="1"/>
</dbReference>
<dbReference type="InterPro" id="IPR002104">
    <property type="entry name" value="Integrase_catalytic"/>
</dbReference>
<proteinExistence type="predicted"/>
<organism evidence="4 5">
    <name type="scientific">Burkholderia cenocepacia</name>
    <dbReference type="NCBI Taxonomy" id="95486"/>
    <lineage>
        <taxon>Bacteria</taxon>
        <taxon>Pseudomonadati</taxon>
        <taxon>Pseudomonadota</taxon>
        <taxon>Betaproteobacteria</taxon>
        <taxon>Burkholderiales</taxon>
        <taxon>Burkholderiaceae</taxon>
        <taxon>Burkholderia</taxon>
        <taxon>Burkholderia cepacia complex</taxon>
    </lineage>
</organism>
<dbReference type="EMBL" id="CP021069">
    <property type="protein sequence ID" value="AWG32161.1"/>
    <property type="molecule type" value="Genomic_DNA"/>
</dbReference>